<name>A0A1D1V358_RAMVA</name>
<dbReference type="OrthoDB" id="10617425at2759"/>
<evidence type="ECO:0000313" key="1">
    <source>
        <dbReference type="EMBL" id="GAU93203.1"/>
    </source>
</evidence>
<gene>
    <name evidence="1" type="primary">RvY_05176-1</name>
    <name evidence="1" type="synonym">RvY_05176.1</name>
    <name evidence="1" type="ORF">RvY_05176</name>
</gene>
<comment type="caution">
    <text evidence="1">The sequence shown here is derived from an EMBL/GenBank/DDBJ whole genome shotgun (WGS) entry which is preliminary data.</text>
</comment>
<organism evidence="1 2">
    <name type="scientific">Ramazzottius varieornatus</name>
    <name type="common">Water bear</name>
    <name type="synonym">Tardigrade</name>
    <dbReference type="NCBI Taxonomy" id="947166"/>
    <lineage>
        <taxon>Eukaryota</taxon>
        <taxon>Metazoa</taxon>
        <taxon>Ecdysozoa</taxon>
        <taxon>Tardigrada</taxon>
        <taxon>Eutardigrada</taxon>
        <taxon>Parachela</taxon>
        <taxon>Hypsibioidea</taxon>
        <taxon>Ramazzottiidae</taxon>
        <taxon>Ramazzottius</taxon>
    </lineage>
</organism>
<reference evidence="1 2" key="1">
    <citation type="journal article" date="2016" name="Nat. Commun.">
        <title>Extremotolerant tardigrade genome and improved radiotolerance of human cultured cells by tardigrade-unique protein.</title>
        <authorList>
            <person name="Hashimoto T."/>
            <person name="Horikawa D.D."/>
            <person name="Saito Y."/>
            <person name="Kuwahara H."/>
            <person name="Kozuka-Hata H."/>
            <person name="Shin-I T."/>
            <person name="Minakuchi Y."/>
            <person name="Ohishi K."/>
            <person name="Motoyama A."/>
            <person name="Aizu T."/>
            <person name="Enomoto A."/>
            <person name="Kondo K."/>
            <person name="Tanaka S."/>
            <person name="Hara Y."/>
            <person name="Koshikawa S."/>
            <person name="Sagara H."/>
            <person name="Miura T."/>
            <person name="Yokobori S."/>
            <person name="Miyagawa K."/>
            <person name="Suzuki Y."/>
            <person name="Kubo T."/>
            <person name="Oyama M."/>
            <person name="Kohara Y."/>
            <person name="Fujiyama A."/>
            <person name="Arakawa K."/>
            <person name="Katayama T."/>
            <person name="Toyoda A."/>
            <person name="Kunieda T."/>
        </authorList>
    </citation>
    <scope>NUCLEOTIDE SEQUENCE [LARGE SCALE GENOMIC DNA]</scope>
    <source>
        <strain evidence="1 2">YOKOZUNA-1</strain>
    </source>
</reference>
<protein>
    <submittedName>
        <fullName evidence="1">Uncharacterized protein</fullName>
    </submittedName>
</protein>
<accession>A0A1D1V358</accession>
<dbReference type="Proteomes" id="UP000186922">
    <property type="component" value="Unassembled WGS sequence"/>
</dbReference>
<sequence>MDPTTMSLCGKRIVDNLRSETELAYDHCANNAMFVISTLLDIMEERSVLSLDLLTLKKLQQEIIVSQDNLSAEEVRGSRDYKQAVLLMHELESYRKGSDNREMMWQGGNWNRNNDNWNSPVKIISSMQDIFEKANPLILREVVEYPGNGSVGEFQLVDLLADELQWVLQSLEPASPSSASQCSNKVCSLLLASARIQPKAVDIISSSPTLRSTIFRLMMRLATLEPPPTLVRYSYSHHPGGRIHNNLPLLKLATLAMSAAFREPSSLGDMIDEESAEAAFPQLKECVDMLLFQSFDSYDDTVVTIQQQLVAFWISLSSFLPLPLVEQKSHLFSFPSLLNKAVENRIAAGYNDVLRQLETVVETAVDWWNHELQGSVLDRNDLEKDFGLAEPVSLTARFLAELVVCTYNYGSNGRDDIIKFSTANEATEDRGTFLVSRSSCDVLRTICERIMTDHSPEDKIHTEAEKLLQIIAKVRS</sequence>
<evidence type="ECO:0000313" key="2">
    <source>
        <dbReference type="Proteomes" id="UP000186922"/>
    </source>
</evidence>
<dbReference type="AlphaFoldDB" id="A0A1D1V358"/>
<keyword evidence="2" id="KW-1185">Reference proteome</keyword>
<dbReference type="EMBL" id="BDGG01000002">
    <property type="protein sequence ID" value="GAU93203.1"/>
    <property type="molecule type" value="Genomic_DNA"/>
</dbReference>
<proteinExistence type="predicted"/>